<dbReference type="Gene3D" id="3.90.180.10">
    <property type="entry name" value="Medium-chain alcohol dehydrogenases, catalytic domain"/>
    <property type="match status" value="2"/>
</dbReference>
<dbReference type="Gene3D" id="3.40.50.720">
    <property type="entry name" value="NAD(P)-binding Rossmann-like Domain"/>
    <property type="match status" value="2"/>
</dbReference>
<keyword evidence="3" id="KW-1185">Reference proteome</keyword>
<dbReference type="SUPFAM" id="SSF50129">
    <property type="entry name" value="GroES-like"/>
    <property type="match status" value="1"/>
</dbReference>
<dbReference type="InterPro" id="IPR036291">
    <property type="entry name" value="NAD(P)-bd_dom_sf"/>
</dbReference>
<dbReference type="SMART" id="SM00829">
    <property type="entry name" value="PKS_ER"/>
    <property type="match status" value="1"/>
</dbReference>
<dbReference type="InterPro" id="IPR050700">
    <property type="entry name" value="YIM1/Zinc_Alcohol_DH_Fams"/>
</dbReference>
<dbReference type="EMBL" id="OY726394">
    <property type="protein sequence ID" value="CAJ1497569.1"/>
    <property type="molecule type" value="Genomic_DNA"/>
</dbReference>
<sequence length="187" mass="19507">MVESTGEEVIALTPFDRDGVAAEWTAIPRSLLAPKPSALSYEQAAALPMTGTTAWQGLVVHGLLKAGERVLITGAHGGVGHIAASLARQLGAVLVEEGEACDLLFDTAGGKSLTRSADRAARIVTVAAEAPGAQYFIVEPDGAQLRALPELQPQVDSVFPLDQFEAAFARTAEHGKKGKVVLRVAEA</sequence>
<dbReference type="PANTHER" id="PTHR11695">
    <property type="entry name" value="ALCOHOL DEHYDROGENASE RELATED"/>
    <property type="match status" value="1"/>
</dbReference>
<proteinExistence type="predicted"/>
<feature type="domain" description="Enoyl reductase (ER)" evidence="1">
    <location>
        <begin position="2"/>
        <end position="182"/>
    </location>
</feature>
<dbReference type="SUPFAM" id="SSF51735">
    <property type="entry name" value="NAD(P)-binding Rossmann-fold domains"/>
    <property type="match status" value="1"/>
</dbReference>
<gene>
    <name evidence="2" type="ORF">MU0083_001705</name>
</gene>
<evidence type="ECO:0000313" key="2">
    <source>
        <dbReference type="EMBL" id="CAJ1497569.1"/>
    </source>
</evidence>
<name>A0ABM9LEA1_9MYCO</name>
<evidence type="ECO:0000259" key="1">
    <source>
        <dbReference type="SMART" id="SM00829"/>
    </source>
</evidence>
<evidence type="ECO:0000313" key="3">
    <source>
        <dbReference type="Proteomes" id="UP001190336"/>
    </source>
</evidence>
<dbReference type="InterPro" id="IPR020843">
    <property type="entry name" value="ER"/>
</dbReference>
<dbReference type="PANTHER" id="PTHR11695:SF294">
    <property type="entry name" value="RETICULON-4-INTERACTING PROTEIN 1, MITOCHONDRIAL"/>
    <property type="match status" value="1"/>
</dbReference>
<organism evidence="2 3">
    <name type="scientific">[Mycobacterium] kokjensenii</name>
    <dbReference type="NCBI Taxonomy" id="3064287"/>
    <lineage>
        <taxon>Bacteria</taxon>
        <taxon>Bacillati</taxon>
        <taxon>Actinomycetota</taxon>
        <taxon>Actinomycetes</taxon>
        <taxon>Mycobacteriales</taxon>
        <taxon>Mycobacteriaceae</taxon>
        <taxon>Mycolicibacter</taxon>
    </lineage>
</organism>
<accession>A0ABM9LEA1</accession>
<dbReference type="InterPro" id="IPR011032">
    <property type="entry name" value="GroES-like_sf"/>
</dbReference>
<dbReference type="RefSeq" id="WP_308476714.1">
    <property type="nucleotide sequence ID" value="NZ_OY726394.1"/>
</dbReference>
<reference evidence="2 3" key="1">
    <citation type="submission" date="2023-08" db="EMBL/GenBank/DDBJ databases">
        <authorList>
            <person name="Folkvardsen B D."/>
            <person name="Norman A."/>
        </authorList>
    </citation>
    <scope>NUCLEOTIDE SEQUENCE [LARGE SCALE GENOMIC DNA]</scope>
    <source>
        <strain evidence="2 3">Mu0083</strain>
    </source>
</reference>
<protein>
    <recommendedName>
        <fullName evidence="1">Enoyl reductase (ER) domain-containing protein</fullName>
    </recommendedName>
</protein>
<dbReference type="Proteomes" id="UP001190336">
    <property type="component" value="Chromosome"/>
</dbReference>